<comment type="caution">
    <text evidence="1">The sequence shown here is derived from an EMBL/GenBank/DDBJ whole genome shotgun (WGS) entry which is preliminary data.</text>
</comment>
<accession>A0A4R1LCB0</accession>
<reference evidence="1 2" key="1">
    <citation type="submission" date="2019-03" db="EMBL/GenBank/DDBJ databases">
        <title>Genomic Encyclopedia of Type Strains, Phase IV (KMG-IV): sequencing the most valuable type-strain genomes for metagenomic binning, comparative biology and taxonomic classification.</title>
        <authorList>
            <person name="Goeker M."/>
        </authorList>
    </citation>
    <scope>NUCLEOTIDE SEQUENCE [LARGE SCALE GENOMIC DNA]</scope>
    <source>
        <strain evidence="1 2">DSM 103428</strain>
    </source>
</reference>
<evidence type="ECO:0000313" key="1">
    <source>
        <dbReference type="EMBL" id="TCK75217.1"/>
    </source>
</evidence>
<organism evidence="1 2">
    <name type="scientific">Acidipila rosea</name>
    <dbReference type="NCBI Taxonomy" id="768535"/>
    <lineage>
        <taxon>Bacteria</taxon>
        <taxon>Pseudomonadati</taxon>
        <taxon>Acidobacteriota</taxon>
        <taxon>Terriglobia</taxon>
        <taxon>Terriglobales</taxon>
        <taxon>Acidobacteriaceae</taxon>
        <taxon>Acidipila</taxon>
    </lineage>
</organism>
<gene>
    <name evidence="1" type="ORF">C7378_0197</name>
</gene>
<dbReference type="Proteomes" id="UP000295210">
    <property type="component" value="Unassembled WGS sequence"/>
</dbReference>
<proteinExistence type="predicted"/>
<protein>
    <submittedName>
        <fullName evidence="1">Uncharacterized protein</fullName>
    </submittedName>
</protein>
<evidence type="ECO:0000313" key="2">
    <source>
        <dbReference type="Proteomes" id="UP000295210"/>
    </source>
</evidence>
<name>A0A4R1LCB0_9BACT</name>
<dbReference type="RefSeq" id="WP_131990810.1">
    <property type="nucleotide sequence ID" value="NZ_SMGK01000001.1"/>
</dbReference>
<keyword evidence="2" id="KW-1185">Reference proteome</keyword>
<dbReference type="EMBL" id="SMGK01000001">
    <property type="protein sequence ID" value="TCK75217.1"/>
    <property type="molecule type" value="Genomic_DNA"/>
</dbReference>
<sequence>MAKAITSGGCWAAPLGGCGGGISREHLVSKCVFPDQSIFVKGLDWCLDEPKEVRIETLTAKILCKDHNSALSELDSEAGSAFDSIRDFARTKMTREEMPYINWASKHLTVDSRKLERWCLKTLLNFSFGRNLIIGPGTHEPGTVPVELARVAFGLEEFAVGRGIYTAFRQGETFNLDDHFNYVAKAHEAHLVMGSFGLCGLRFYLNLFPTVGGALSRIEESDVFYRKTHFNQPIGNSLLRLSIT</sequence>
<dbReference type="AlphaFoldDB" id="A0A4R1LCB0"/>
<dbReference type="OrthoDB" id="8894853at2"/>